<name>A0A8X7C2G5_9ARAC</name>
<comment type="caution">
    <text evidence="2">The sequence shown here is derived from an EMBL/GenBank/DDBJ whole genome shotgun (WGS) entry which is preliminary data.</text>
</comment>
<protein>
    <submittedName>
        <fullName evidence="2">Uncharacterized protein</fullName>
    </submittedName>
</protein>
<gene>
    <name evidence="2" type="ORF">TNIN_500381</name>
</gene>
<dbReference type="AlphaFoldDB" id="A0A8X7C2G5"/>
<evidence type="ECO:0000256" key="1">
    <source>
        <dbReference type="SAM" id="MobiDB-lite"/>
    </source>
</evidence>
<organism evidence="2 3">
    <name type="scientific">Trichonephila inaurata madagascariensis</name>
    <dbReference type="NCBI Taxonomy" id="2747483"/>
    <lineage>
        <taxon>Eukaryota</taxon>
        <taxon>Metazoa</taxon>
        <taxon>Ecdysozoa</taxon>
        <taxon>Arthropoda</taxon>
        <taxon>Chelicerata</taxon>
        <taxon>Arachnida</taxon>
        <taxon>Araneae</taxon>
        <taxon>Araneomorphae</taxon>
        <taxon>Entelegynae</taxon>
        <taxon>Araneoidea</taxon>
        <taxon>Nephilidae</taxon>
        <taxon>Trichonephila</taxon>
        <taxon>Trichonephila inaurata</taxon>
    </lineage>
</organism>
<dbReference type="EMBL" id="BMAV01008988">
    <property type="protein sequence ID" value="GFY52965.1"/>
    <property type="molecule type" value="Genomic_DNA"/>
</dbReference>
<feature type="region of interest" description="Disordered" evidence="1">
    <location>
        <begin position="1"/>
        <end position="26"/>
    </location>
</feature>
<proteinExistence type="predicted"/>
<dbReference type="Proteomes" id="UP000886998">
    <property type="component" value="Unassembled WGS sequence"/>
</dbReference>
<accession>A0A8X7C2G5</accession>
<keyword evidence="3" id="KW-1185">Reference proteome</keyword>
<reference evidence="2" key="1">
    <citation type="submission" date="2020-08" db="EMBL/GenBank/DDBJ databases">
        <title>Multicomponent nature underlies the extraordinary mechanical properties of spider dragline silk.</title>
        <authorList>
            <person name="Kono N."/>
            <person name="Nakamura H."/>
            <person name="Mori M."/>
            <person name="Yoshida Y."/>
            <person name="Ohtoshi R."/>
            <person name="Malay A.D."/>
            <person name="Moran D.A.P."/>
            <person name="Tomita M."/>
            <person name="Numata K."/>
            <person name="Arakawa K."/>
        </authorList>
    </citation>
    <scope>NUCLEOTIDE SEQUENCE</scope>
</reference>
<evidence type="ECO:0000313" key="3">
    <source>
        <dbReference type="Proteomes" id="UP000886998"/>
    </source>
</evidence>
<feature type="compositionally biased region" description="Basic residues" evidence="1">
    <location>
        <begin position="1"/>
        <end position="11"/>
    </location>
</feature>
<sequence>MTTRPCRKRPLRPVPGSGRDVGFPPALMASGRRGRWRRCFRAGRAAADTPGEGSAALGELAGWWTASGRTTAAPIDEGDGLISGLTAAGREVRRGSWCGFCGFTCRHAKGGAQR</sequence>
<evidence type="ECO:0000313" key="2">
    <source>
        <dbReference type="EMBL" id="GFY52965.1"/>
    </source>
</evidence>